<feature type="transmembrane region" description="Helical" evidence="5">
    <location>
        <begin position="65"/>
        <end position="86"/>
    </location>
</feature>
<keyword evidence="3 5" id="KW-1133">Transmembrane helix</keyword>
<evidence type="ECO:0000256" key="1">
    <source>
        <dbReference type="ARBA" id="ARBA00004141"/>
    </source>
</evidence>
<accession>A0A550JJ67</accession>
<dbReference type="Pfam" id="PF02674">
    <property type="entry name" value="Colicin_V"/>
    <property type="match status" value="1"/>
</dbReference>
<dbReference type="PANTHER" id="PTHR37306:SF1">
    <property type="entry name" value="COLICIN V PRODUCTION PROTEIN"/>
    <property type="match status" value="1"/>
</dbReference>
<dbReference type="InterPro" id="IPR003825">
    <property type="entry name" value="Colicin-V_CvpA"/>
</dbReference>
<evidence type="ECO:0000256" key="4">
    <source>
        <dbReference type="ARBA" id="ARBA00023136"/>
    </source>
</evidence>
<evidence type="ECO:0000313" key="7">
    <source>
        <dbReference type="Proteomes" id="UP000317155"/>
    </source>
</evidence>
<dbReference type="GO" id="GO:0016020">
    <property type="term" value="C:membrane"/>
    <property type="evidence" value="ECO:0007669"/>
    <property type="project" value="UniProtKB-SubCell"/>
</dbReference>
<dbReference type="OrthoDB" id="5396580at2"/>
<proteinExistence type="predicted"/>
<keyword evidence="4 5" id="KW-0472">Membrane</keyword>
<dbReference type="RefSeq" id="WP_092055879.1">
    <property type="nucleotide sequence ID" value="NZ_FOJJ01000012.1"/>
</dbReference>
<gene>
    <name evidence="6" type="ORF">FL622_03795</name>
</gene>
<dbReference type="AlphaFoldDB" id="A0A550JJ67"/>
<dbReference type="PANTHER" id="PTHR37306">
    <property type="entry name" value="COLICIN V PRODUCTION PROTEIN"/>
    <property type="match status" value="1"/>
</dbReference>
<name>A0A550JJ67_9BACT</name>
<evidence type="ECO:0000256" key="3">
    <source>
        <dbReference type="ARBA" id="ARBA00022989"/>
    </source>
</evidence>
<dbReference type="GO" id="GO:0009403">
    <property type="term" value="P:toxin biosynthetic process"/>
    <property type="evidence" value="ECO:0007669"/>
    <property type="project" value="InterPro"/>
</dbReference>
<evidence type="ECO:0000256" key="5">
    <source>
        <dbReference type="SAM" id="Phobius"/>
    </source>
</evidence>
<evidence type="ECO:0000256" key="2">
    <source>
        <dbReference type="ARBA" id="ARBA00022692"/>
    </source>
</evidence>
<comment type="subcellular location">
    <subcellularLocation>
        <location evidence="1">Membrane</location>
        <topology evidence="1">Multi-pass membrane protein</topology>
    </subcellularLocation>
</comment>
<sequence>MNGIDIAILGTLGAFLLKGLLRGLLKELCSLIGLLLGAFLAFRFYAPMAESLAQSFNLPLPACNIAAFLLVFLATTLAFAVIGYLLSKVVKLLFLGGFNRVAGGVFGLAQGGLLLAVVLFGVSLIQLPGPLGRLLDHSELAPPFVQLGRTVFQGSVKALDTHQGSPPKPKEKTKI</sequence>
<evidence type="ECO:0000313" key="6">
    <source>
        <dbReference type="EMBL" id="TRO83213.1"/>
    </source>
</evidence>
<reference evidence="6 7" key="1">
    <citation type="submission" date="2019-07" db="EMBL/GenBank/DDBJ databases">
        <title>Insights of Desulfuromonas acetexigens electromicrobiology.</title>
        <authorList>
            <person name="Katuri K."/>
            <person name="Sapireddy V."/>
            <person name="Shaw D.R."/>
            <person name="Saikaly P."/>
        </authorList>
    </citation>
    <scope>NUCLEOTIDE SEQUENCE [LARGE SCALE GENOMIC DNA]</scope>
    <source>
        <strain evidence="6 7">2873</strain>
    </source>
</reference>
<organism evidence="6 7">
    <name type="scientific">Trichloromonas acetexigens</name>
    <dbReference type="NCBI Taxonomy" id="38815"/>
    <lineage>
        <taxon>Bacteria</taxon>
        <taxon>Pseudomonadati</taxon>
        <taxon>Thermodesulfobacteriota</taxon>
        <taxon>Desulfuromonadia</taxon>
        <taxon>Desulfuromonadales</taxon>
        <taxon>Trichloromonadaceae</taxon>
        <taxon>Trichloromonas</taxon>
    </lineage>
</organism>
<comment type="caution">
    <text evidence="6">The sequence shown here is derived from an EMBL/GenBank/DDBJ whole genome shotgun (WGS) entry which is preliminary data.</text>
</comment>
<feature type="transmembrane region" description="Helical" evidence="5">
    <location>
        <begin position="98"/>
        <end position="125"/>
    </location>
</feature>
<keyword evidence="7" id="KW-1185">Reference proteome</keyword>
<keyword evidence="2 5" id="KW-0812">Transmembrane</keyword>
<protein>
    <submittedName>
        <fullName evidence="6">CvpA family protein</fullName>
    </submittedName>
</protein>
<dbReference type="Proteomes" id="UP000317155">
    <property type="component" value="Unassembled WGS sequence"/>
</dbReference>
<dbReference type="EMBL" id="VJVV01000002">
    <property type="protein sequence ID" value="TRO83213.1"/>
    <property type="molecule type" value="Genomic_DNA"/>
</dbReference>
<feature type="transmembrane region" description="Helical" evidence="5">
    <location>
        <begin position="6"/>
        <end position="21"/>
    </location>
</feature>
<feature type="transmembrane region" description="Helical" evidence="5">
    <location>
        <begin position="28"/>
        <end position="45"/>
    </location>
</feature>